<dbReference type="RefSeq" id="WP_034809454.1">
    <property type="nucleotide sequence ID" value="NZ_AWSA01000060.1"/>
</dbReference>
<accession>W9G1Q7</accession>
<dbReference type="InterPro" id="IPR007165">
    <property type="entry name" value="Phage_holin_4_2"/>
</dbReference>
<proteinExistence type="predicted"/>
<evidence type="ECO:0000313" key="3">
    <source>
        <dbReference type="Proteomes" id="UP000019489"/>
    </source>
</evidence>
<feature type="transmembrane region" description="Helical" evidence="1">
    <location>
        <begin position="63"/>
        <end position="83"/>
    </location>
</feature>
<organism evidence="2 3">
    <name type="scientific">Intrasporangium oryzae NRRL B-24470</name>
    <dbReference type="NCBI Taxonomy" id="1386089"/>
    <lineage>
        <taxon>Bacteria</taxon>
        <taxon>Bacillati</taxon>
        <taxon>Actinomycetota</taxon>
        <taxon>Actinomycetes</taxon>
        <taxon>Micrococcales</taxon>
        <taxon>Intrasporangiaceae</taxon>
        <taxon>Intrasporangium</taxon>
    </lineage>
</organism>
<dbReference type="OrthoDB" id="9810847at2"/>
<evidence type="ECO:0000256" key="1">
    <source>
        <dbReference type="SAM" id="Phobius"/>
    </source>
</evidence>
<dbReference type="Pfam" id="PF04020">
    <property type="entry name" value="Phage_holin_4_2"/>
    <property type="match status" value="1"/>
</dbReference>
<comment type="caution">
    <text evidence="2">The sequence shown here is derived from an EMBL/GenBank/DDBJ whole genome shotgun (WGS) entry which is preliminary data.</text>
</comment>
<dbReference type="EMBL" id="AWSA01000060">
    <property type="protein sequence ID" value="EWS99995.1"/>
    <property type="molecule type" value="Genomic_DNA"/>
</dbReference>
<dbReference type="PANTHER" id="PTHR37309">
    <property type="entry name" value="SLR0284 PROTEIN"/>
    <property type="match status" value="1"/>
</dbReference>
<sequence>MLANFAIKTVINGIALWIAAWAVPGITFGTTGHSTWDTVWTVFLVALIFGIINAFVKPIATFFSVPFIIITLGLFFFILNALMLQLTSWVAGQFNLAFHVNEFFWDAILGSLIITFVSMILGFFNPRD</sequence>
<dbReference type="PANTHER" id="PTHR37309:SF1">
    <property type="entry name" value="SLR0284 PROTEIN"/>
    <property type="match status" value="1"/>
</dbReference>
<keyword evidence="1" id="KW-0812">Transmembrane</keyword>
<feature type="transmembrane region" description="Helical" evidence="1">
    <location>
        <begin position="38"/>
        <end position="56"/>
    </location>
</feature>
<dbReference type="AlphaFoldDB" id="W9G1Q7"/>
<dbReference type="Proteomes" id="UP000019489">
    <property type="component" value="Unassembled WGS sequence"/>
</dbReference>
<evidence type="ECO:0000313" key="2">
    <source>
        <dbReference type="EMBL" id="EWS99995.1"/>
    </source>
</evidence>
<keyword evidence="1" id="KW-0472">Membrane</keyword>
<dbReference type="eggNOG" id="COG1950">
    <property type="taxonomic scope" value="Bacteria"/>
</dbReference>
<dbReference type="STRING" id="1386089.N865_19375"/>
<reference evidence="2 3" key="1">
    <citation type="submission" date="2013-08" db="EMBL/GenBank/DDBJ databases">
        <title>Intrasporangium oryzae NRRL B-24470.</title>
        <authorList>
            <person name="Liu H."/>
            <person name="Wang G."/>
        </authorList>
    </citation>
    <scope>NUCLEOTIDE SEQUENCE [LARGE SCALE GENOMIC DNA]</scope>
    <source>
        <strain evidence="2 3">NRRL B-24470</strain>
    </source>
</reference>
<keyword evidence="1" id="KW-1133">Transmembrane helix</keyword>
<name>W9G1Q7_9MICO</name>
<gene>
    <name evidence="2" type="ORF">N865_19375</name>
</gene>
<feature type="transmembrane region" description="Helical" evidence="1">
    <location>
        <begin position="5"/>
        <end position="26"/>
    </location>
</feature>
<keyword evidence="3" id="KW-1185">Reference proteome</keyword>
<protein>
    <submittedName>
        <fullName evidence="2">Membrane protein</fullName>
    </submittedName>
</protein>
<feature type="transmembrane region" description="Helical" evidence="1">
    <location>
        <begin position="103"/>
        <end position="124"/>
    </location>
</feature>